<name>A0ABT0MQ02_9GAMM</name>
<evidence type="ECO:0000313" key="1">
    <source>
        <dbReference type="EMBL" id="MCL2891910.1"/>
    </source>
</evidence>
<dbReference type="Proteomes" id="UP001203069">
    <property type="component" value="Unassembled WGS sequence"/>
</dbReference>
<reference evidence="1 2" key="1">
    <citation type="submission" date="2022-02" db="EMBL/GenBank/DDBJ databases">
        <title>Description of Brenneria tiliae sp. nov. isolated from symptomatic Tilia x moltkei and Tilia x europaea trees in the UK.</title>
        <authorList>
            <person name="Kile H."/>
        </authorList>
    </citation>
    <scope>NUCLEOTIDE SEQUENCE [LARGE SCALE GENOMIC DNA]</scope>
    <source>
        <strain evidence="1 2">MC1SB4.1</strain>
    </source>
</reference>
<dbReference type="RefSeq" id="WP_249229751.1">
    <property type="nucleotide sequence ID" value="NZ_JAKPBZ010000105.1"/>
</dbReference>
<protein>
    <submittedName>
        <fullName evidence="1">DUF1493 family protein</fullName>
    </submittedName>
</protein>
<sequence>MNGDKTIEILDFVRKELSAHDLELDTSLTTGKEATLEEDVLEMMEKYSERFKVDCSNLDWVRYFPREGIPFIPNFLLPERFRTDRHVPQSLTVRMLVESEKVGHWLYD</sequence>
<keyword evidence="2" id="KW-1185">Reference proteome</keyword>
<dbReference type="Pfam" id="PF07377">
    <property type="entry name" value="DUF1493"/>
    <property type="match status" value="1"/>
</dbReference>
<gene>
    <name evidence="1" type="ORF">MFP26_04245</name>
</gene>
<comment type="caution">
    <text evidence="1">The sequence shown here is derived from an EMBL/GenBank/DDBJ whole genome shotgun (WGS) entry which is preliminary data.</text>
</comment>
<dbReference type="InterPro" id="IPR010862">
    <property type="entry name" value="DUF1493"/>
</dbReference>
<accession>A0ABT0MQ02</accession>
<organism evidence="1 2">
    <name type="scientific">Brenneria tiliae</name>
    <dbReference type="NCBI Taxonomy" id="2914984"/>
    <lineage>
        <taxon>Bacteria</taxon>
        <taxon>Pseudomonadati</taxon>
        <taxon>Pseudomonadota</taxon>
        <taxon>Gammaproteobacteria</taxon>
        <taxon>Enterobacterales</taxon>
        <taxon>Pectobacteriaceae</taxon>
        <taxon>Brenneria</taxon>
    </lineage>
</organism>
<dbReference type="EMBL" id="JAKPBZ010000105">
    <property type="protein sequence ID" value="MCL2891910.1"/>
    <property type="molecule type" value="Genomic_DNA"/>
</dbReference>
<evidence type="ECO:0000313" key="2">
    <source>
        <dbReference type="Proteomes" id="UP001203069"/>
    </source>
</evidence>
<proteinExistence type="predicted"/>